<dbReference type="EMBL" id="JAPQKR010000004">
    <property type="protein sequence ID" value="KAJ5218224.1"/>
    <property type="molecule type" value="Genomic_DNA"/>
</dbReference>
<dbReference type="GO" id="GO:0004792">
    <property type="term" value="F:thiosulfate-cyanide sulfurtransferase activity"/>
    <property type="evidence" value="ECO:0007669"/>
    <property type="project" value="TreeGrafter"/>
</dbReference>
<evidence type="ECO:0000259" key="3">
    <source>
        <dbReference type="PROSITE" id="PS50206"/>
    </source>
</evidence>
<dbReference type="GO" id="GO:0005739">
    <property type="term" value="C:mitochondrion"/>
    <property type="evidence" value="ECO:0007669"/>
    <property type="project" value="TreeGrafter"/>
</dbReference>
<protein>
    <submittedName>
        <fullName evidence="4">Rhodanese-like protein</fullName>
    </submittedName>
</protein>
<organism evidence="4 5">
    <name type="scientific">Penicillium cinerascens</name>
    <dbReference type="NCBI Taxonomy" id="70096"/>
    <lineage>
        <taxon>Eukaryota</taxon>
        <taxon>Fungi</taxon>
        <taxon>Dikarya</taxon>
        <taxon>Ascomycota</taxon>
        <taxon>Pezizomycotina</taxon>
        <taxon>Eurotiomycetes</taxon>
        <taxon>Eurotiomycetidae</taxon>
        <taxon>Eurotiales</taxon>
        <taxon>Aspergillaceae</taxon>
        <taxon>Penicillium</taxon>
    </lineage>
</organism>
<reference evidence="4" key="1">
    <citation type="submission" date="2022-12" db="EMBL/GenBank/DDBJ databases">
        <authorList>
            <person name="Petersen C."/>
        </authorList>
    </citation>
    <scope>NUCLEOTIDE SEQUENCE</scope>
    <source>
        <strain evidence="4">IBT 15544</strain>
    </source>
</reference>
<dbReference type="PROSITE" id="PS50206">
    <property type="entry name" value="RHODANESE_3"/>
    <property type="match status" value="2"/>
</dbReference>
<dbReference type="PANTHER" id="PTHR11364">
    <property type="entry name" value="THIOSULFATE SULFERTANSFERASE"/>
    <property type="match status" value="1"/>
</dbReference>
<dbReference type="PANTHER" id="PTHR11364:SF27">
    <property type="entry name" value="SULFURTRANSFERASE"/>
    <property type="match status" value="1"/>
</dbReference>
<accession>A0A9W9TDA6</accession>
<dbReference type="SMART" id="SM00450">
    <property type="entry name" value="RHOD"/>
    <property type="match status" value="1"/>
</dbReference>
<dbReference type="GeneID" id="83174686"/>
<gene>
    <name evidence="4" type="ORF">N7498_000323</name>
</gene>
<dbReference type="Gene3D" id="3.40.250.10">
    <property type="entry name" value="Rhodanese-like domain"/>
    <property type="match status" value="2"/>
</dbReference>
<dbReference type="RefSeq" id="XP_058312797.1">
    <property type="nucleotide sequence ID" value="XM_058447386.1"/>
</dbReference>
<evidence type="ECO:0000313" key="5">
    <source>
        <dbReference type="Proteomes" id="UP001150904"/>
    </source>
</evidence>
<proteinExistence type="predicted"/>
<dbReference type="SUPFAM" id="SSF52821">
    <property type="entry name" value="Rhodanese/Cell cycle control phosphatase"/>
    <property type="match status" value="2"/>
</dbReference>
<dbReference type="InterPro" id="IPR001763">
    <property type="entry name" value="Rhodanese-like_dom"/>
</dbReference>
<keyword evidence="5" id="KW-1185">Reference proteome</keyword>
<evidence type="ECO:0000256" key="2">
    <source>
        <dbReference type="ARBA" id="ARBA00022737"/>
    </source>
</evidence>
<dbReference type="InterPro" id="IPR036873">
    <property type="entry name" value="Rhodanese-like_dom_sf"/>
</dbReference>
<name>A0A9W9TDA6_9EURO</name>
<dbReference type="AlphaFoldDB" id="A0A9W9TDA6"/>
<dbReference type="Proteomes" id="UP001150904">
    <property type="component" value="Unassembled WGS sequence"/>
</dbReference>
<evidence type="ECO:0000256" key="1">
    <source>
        <dbReference type="ARBA" id="ARBA00022679"/>
    </source>
</evidence>
<keyword evidence="1" id="KW-0808">Transferase</keyword>
<dbReference type="OrthoDB" id="270167at2759"/>
<feature type="domain" description="Rhodanese" evidence="3">
    <location>
        <begin position="122"/>
        <end position="237"/>
    </location>
</feature>
<reference evidence="4" key="2">
    <citation type="journal article" date="2023" name="IMA Fungus">
        <title>Comparative genomic study of the Penicillium genus elucidates a diverse pangenome and 15 lateral gene transfer events.</title>
        <authorList>
            <person name="Petersen C."/>
            <person name="Sorensen T."/>
            <person name="Nielsen M.R."/>
            <person name="Sondergaard T.E."/>
            <person name="Sorensen J.L."/>
            <person name="Fitzpatrick D.A."/>
            <person name="Frisvad J.C."/>
            <person name="Nielsen K.L."/>
        </authorList>
    </citation>
    <scope>NUCLEOTIDE SEQUENCE</scope>
    <source>
        <strain evidence="4">IBT 15544</strain>
    </source>
</reference>
<dbReference type="CDD" id="cd01449">
    <property type="entry name" value="TST_Repeat_2"/>
    <property type="match status" value="1"/>
</dbReference>
<sequence>MDLVRDTTSPYPMMLPTSTQFANYLTELEIRPDDVIVVYDTFEIGLHSSPRVAWTCRHFGHNAVHVLDNFSRYVQEGFPVSAGNLSIPSSFAPRVDYPEQKPLGLDVISFEELRDSIMSHDLEQKYQIIDARPSDRFSGSNDGSGASLPSGHMPSAINVPFSSILGSDKTLLPPTDLKAVFTKAGVKENIPTVLTCNSGVTAAALDLALSTSGLQIKPRLYDGSWSEWAKRAGDHGMIVTD</sequence>
<dbReference type="InterPro" id="IPR045078">
    <property type="entry name" value="TST/MPST-like"/>
</dbReference>
<dbReference type="Pfam" id="PF00581">
    <property type="entry name" value="Rhodanese"/>
    <property type="match status" value="1"/>
</dbReference>
<evidence type="ECO:0000313" key="4">
    <source>
        <dbReference type="EMBL" id="KAJ5218224.1"/>
    </source>
</evidence>
<keyword evidence="2" id="KW-0677">Repeat</keyword>
<feature type="domain" description="Rhodanese" evidence="3">
    <location>
        <begin position="16"/>
        <end position="82"/>
    </location>
</feature>
<comment type="caution">
    <text evidence="4">The sequence shown here is derived from an EMBL/GenBank/DDBJ whole genome shotgun (WGS) entry which is preliminary data.</text>
</comment>